<dbReference type="InterPro" id="IPR025452">
    <property type="entry name" value="DUF4218"/>
</dbReference>
<feature type="domain" description="DUF4218" evidence="3">
    <location>
        <begin position="190"/>
        <end position="302"/>
    </location>
</feature>
<proteinExistence type="predicted"/>
<dbReference type="EMBL" id="CP144750">
    <property type="protein sequence ID" value="WVZ78323.1"/>
    <property type="molecule type" value="Genomic_DNA"/>
</dbReference>
<feature type="region of interest" description="Disordered" evidence="1">
    <location>
        <begin position="597"/>
        <end position="617"/>
    </location>
</feature>
<evidence type="ECO:0000259" key="3">
    <source>
        <dbReference type="Pfam" id="PF13960"/>
    </source>
</evidence>
<keyword evidence="5" id="KW-1185">Reference proteome</keyword>
<accession>A0AAQ3TRG3</accession>
<evidence type="ECO:0000259" key="2">
    <source>
        <dbReference type="Pfam" id="PF13952"/>
    </source>
</evidence>
<feature type="compositionally biased region" description="Basic and acidic residues" evidence="1">
    <location>
        <begin position="1"/>
        <end position="18"/>
    </location>
</feature>
<feature type="region of interest" description="Disordered" evidence="1">
    <location>
        <begin position="1"/>
        <end position="50"/>
    </location>
</feature>
<dbReference type="PANTHER" id="PTHR48258:SF14">
    <property type="entry name" value="OS02G0583300 PROTEIN"/>
    <property type="match status" value="1"/>
</dbReference>
<evidence type="ECO:0000313" key="4">
    <source>
        <dbReference type="EMBL" id="WVZ78323.1"/>
    </source>
</evidence>
<evidence type="ECO:0000313" key="5">
    <source>
        <dbReference type="Proteomes" id="UP001341281"/>
    </source>
</evidence>
<gene>
    <name evidence="4" type="ORF">U9M48_026058</name>
</gene>
<protein>
    <recommendedName>
        <fullName evidence="6">DUF4218 domain-containing protein</fullName>
    </recommendedName>
</protein>
<dbReference type="InterPro" id="IPR025312">
    <property type="entry name" value="DUF4216"/>
</dbReference>
<dbReference type="Proteomes" id="UP001341281">
    <property type="component" value="Chromosome 06"/>
</dbReference>
<evidence type="ECO:0000256" key="1">
    <source>
        <dbReference type="SAM" id="MobiDB-lite"/>
    </source>
</evidence>
<dbReference type="Pfam" id="PF13960">
    <property type="entry name" value="DUF4218"/>
    <property type="match status" value="1"/>
</dbReference>
<evidence type="ECO:0008006" key="6">
    <source>
        <dbReference type="Google" id="ProtNLM"/>
    </source>
</evidence>
<sequence length="617" mass="71475">MEEKKDYDGKIENREKPQEFSAAELRQQLENVKDVKPGKHPQSKKRKRDTNDGQCWKKRLCLWDLPYWIDLKLRHNLDVMHIEKNICESLLGTFLALPGKSKDSINARLDFEDMGIRKDLHLKHDGDSLYDGYASNLASCITADGCNLQGLKTHDCHIILQRILLAALRGIMHNEIYVAIAELGNFFQQLCARTLKLDVLRQMKDNIPIILCKLEKIFPPSLFDVMLHLSIHLPDEAILRGPVQYGWMYPVERRLYTLKHSVRNMARPEGSIAEAYVANECLHACSRYFDDLETRHNREGRNREHLDTSEGDISVFQHGVDLLGAPRITYLEKDYDKMVWYVLNNCPEVEPFIEYIGALRYVRGEDISDDLFALSCEPDLRIRVYSACIVDGVRYHTVDREKNRRTQNSGVMAEGTHNGEDIEFYGCLREIIQLQYNADSTGHRSVVIFRCDWFDTESKKGRLKDDGLFKSINHSCFWYKNDPFILAPQATMVFYLQDTKFGGNWRVVQKFAHRHLWNIDETSGDEIPKDVTLSYQDDECVASNIQHTEVILNNVTAGVENGVIIDASVVEDLHRQREVEGMQNYFEDEEDETYWQYASDNDERTIPNDVDDDSDDD</sequence>
<dbReference type="AlphaFoldDB" id="A0AAQ3TRG3"/>
<name>A0AAQ3TRG3_PASNO</name>
<feature type="compositionally biased region" description="Basic residues" evidence="1">
    <location>
        <begin position="38"/>
        <end position="48"/>
    </location>
</feature>
<reference evidence="4 5" key="1">
    <citation type="submission" date="2024-02" db="EMBL/GenBank/DDBJ databases">
        <title>High-quality chromosome-scale genome assembly of Pensacola bahiagrass (Paspalum notatum Flugge var. saurae).</title>
        <authorList>
            <person name="Vega J.M."/>
            <person name="Podio M."/>
            <person name="Orjuela J."/>
            <person name="Siena L.A."/>
            <person name="Pessino S.C."/>
            <person name="Combes M.C."/>
            <person name="Mariac C."/>
            <person name="Albertini E."/>
            <person name="Pupilli F."/>
            <person name="Ortiz J.P.A."/>
            <person name="Leblanc O."/>
        </authorList>
    </citation>
    <scope>NUCLEOTIDE SEQUENCE [LARGE SCALE GENOMIC DNA]</scope>
    <source>
        <strain evidence="4">R1</strain>
        <tissue evidence="4">Leaf</tissue>
    </source>
</reference>
<organism evidence="4 5">
    <name type="scientific">Paspalum notatum var. saurae</name>
    <dbReference type="NCBI Taxonomy" id="547442"/>
    <lineage>
        <taxon>Eukaryota</taxon>
        <taxon>Viridiplantae</taxon>
        <taxon>Streptophyta</taxon>
        <taxon>Embryophyta</taxon>
        <taxon>Tracheophyta</taxon>
        <taxon>Spermatophyta</taxon>
        <taxon>Magnoliopsida</taxon>
        <taxon>Liliopsida</taxon>
        <taxon>Poales</taxon>
        <taxon>Poaceae</taxon>
        <taxon>PACMAD clade</taxon>
        <taxon>Panicoideae</taxon>
        <taxon>Andropogonodae</taxon>
        <taxon>Paspaleae</taxon>
        <taxon>Paspalinae</taxon>
        <taxon>Paspalum</taxon>
    </lineage>
</organism>
<dbReference type="Pfam" id="PF13952">
    <property type="entry name" value="DUF4216"/>
    <property type="match status" value="1"/>
</dbReference>
<feature type="domain" description="DUF4216" evidence="2">
    <location>
        <begin position="432"/>
        <end position="508"/>
    </location>
</feature>
<dbReference type="PANTHER" id="PTHR48258">
    <property type="entry name" value="DUF4218 DOMAIN-CONTAINING PROTEIN-RELATED"/>
    <property type="match status" value="1"/>
</dbReference>